<dbReference type="RefSeq" id="WP_154070867.1">
    <property type="nucleotide sequence ID" value="NZ_FNTI01000001.1"/>
</dbReference>
<accession>A0A1M7FB17</accession>
<evidence type="ECO:0000313" key="2">
    <source>
        <dbReference type="Proteomes" id="UP000183208"/>
    </source>
</evidence>
<dbReference type="EMBL" id="FNTI01000001">
    <property type="protein sequence ID" value="SEE05677.1"/>
    <property type="molecule type" value="Genomic_DNA"/>
</dbReference>
<name>A0A1M7FB17_9BRAD</name>
<gene>
    <name evidence="1" type="ORF">SAMN05444171_6110</name>
</gene>
<proteinExistence type="predicted"/>
<reference evidence="1 2" key="1">
    <citation type="submission" date="2016-10" db="EMBL/GenBank/DDBJ databases">
        <authorList>
            <person name="de Groot N.N."/>
        </authorList>
    </citation>
    <scope>NUCLEOTIDE SEQUENCE [LARGE SCALE GENOMIC DNA]</scope>
    <source>
        <strain evidence="1 2">GAS522</strain>
    </source>
</reference>
<organism evidence="1 2">
    <name type="scientific">Bradyrhizobium lablabi</name>
    <dbReference type="NCBI Taxonomy" id="722472"/>
    <lineage>
        <taxon>Bacteria</taxon>
        <taxon>Pseudomonadati</taxon>
        <taxon>Pseudomonadota</taxon>
        <taxon>Alphaproteobacteria</taxon>
        <taxon>Hyphomicrobiales</taxon>
        <taxon>Nitrobacteraceae</taxon>
        <taxon>Bradyrhizobium</taxon>
    </lineage>
</organism>
<protein>
    <submittedName>
        <fullName evidence="1">Uncharacterized protein</fullName>
    </submittedName>
</protein>
<dbReference type="Proteomes" id="UP000183208">
    <property type="component" value="Unassembled WGS sequence"/>
</dbReference>
<dbReference type="AlphaFoldDB" id="A0A1M7FB17"/>
<sequence>MATQKREARKNYIGLLSDELEAPHAAASPAAADRPIRNYVLGLMAHLFGRRREAR</sequence>
<evidence type="ECO:0000313" key="1">
    <source>
        <dbReference type="EMBL" id="SEE05677.1"/>
    </source>
</evidence>